<evidence type="ECO:0000256" key="5">
    <source>
        <dbReference type="ARBA" id="ARBA00004555"/>
    </source>
</evidence>
<name>A0A7L4AD75_9AVES</name>
<evidence type="ECO:0000256" key="2">
    <source>
        <dbReference type="ARBA" id="ARBA00004123"/>
    </source>
</evidence>
<dbReference type="GO" id="GO:0005576">
    <property type="term" value="C:extracellular region"/>
    <property type="evidence" value="ECO:0007669"/>
    <property type="project" value="UniProtKB-SubCell"/>
</dbReference>
<keyword evidence="24" id="KW-1271">Inflammasome</keyword>
<dbReference type="InterPro" id="IPR041267">
    <property type="entry name" value="NLRP_HD2"/>
</dbReference>
<keyword evidence="23" id="KW-0395">Inflammatory response</keyword>
<keyword evidence="25" id="KW-0539">Nucleus</keyword>
<evidence type="ECO:0000256" key="15">
    <source>
        <dbReference type="ARBA" id="ARBA00022840"/>
    </source>
</evidence>
<evidence type="ECO:0000256" key="1">
    <source>
        <dbReference type="ARBA" id="ARBA00004110"/>
    </source>
</evidence>
<dbReference type="PANTHER" id="PTHR45690:SF19">
    <property type="entry name" value="NACHT, LRR AND PYD DOMAINS-CONTAINING PROTEIN 3"/>
    <property type="match status" value="1"/>
</dbReference>
<comment type="subcellular location">
    <subcellularLocation>
        <location evidence="4">Endomembrane system</location>
    </subcellularLocation>
    <subcellularLocation>
        <location evidence="3">Endoplasmic reticulum</location>
    </subcellularLocation>
    <subcellularLocation>
        <location evidence="5">Golgi apparatus</location>
    </subcellularLocation>
    <subcellularLocation>
        <location evidence="1">Inflammasome</location>
    </subcellularLocation>
    <subcellularLocation>
        <location evidence="2">Nucleus</location>
    </subcellularLocation>
    <subcellularLocation>
        <location evidence="6">Secreted</location>
    </subcellularLocation>
</comment>
<evidence type="ECO:0000256" key="14">
    <source>
        <dbReference type="ARBA" id="ARBA00022824"/>
    </source>
</evidence>
<dbReference type="Gene3D" id="1.10.533.10">
    <property type="entry name" value="Death Domain, Fas"/>
    <property type="match status" value="1"/>
</dbReference>
<dbReference type="Pfam" id="PF17776">
    <property type="entry name" value="NLRC4_HD2"/>
    <property type="match status" value="1"/>
</dbReference>
<dbReference type="InterPro" id="IPR004020">
    <property type="entry name" value="DAPIN"/>
</dbReference>
<dbReference type="SMART" id="SM00368">
    <property type="entry name" value="LRR_RI"/>
    <property type="match status" value="2"/>
</dbReference>
<keyword evidence="17" id="KW-0391">Immunity</keyword>
<dbReference type="Gene3D" id="3.40.50.300">
    <property type="entry name" value="P-loop containing nucleotide triphosphate hydrolases"/>
    <property type="match status" value="1"/>
</dbReference>
<keyword evidence="21" id="KW-0564">Palmitate</keyword>
<dbReference type="CDD" id="cd08321">
    <property type="entry name" value="Pyrin_ASC-like"/>
    <property type="match status" value="1"/>
</dbReference>
<keyword evidence="12" id="KW-0547">Nucleotide-binding</keyword>
<dbReference type="Pfam" id="PF14484">
    <property type="entry name" value="FISNA"/>
    <property type="match status" value="1"/>
</dbReference>
<feature type="domain" description="Pyrin" evidence="27">
    <location>
        <begin position="1"/>
        <end position="91"/>
    </location>
</feature>
<dbReference type="SUPFAM" id="SSF52540">
    <property type="entry name" value="P-loop containing nucleoside triphosphate hydrolases"/>
    <property type="match status" value="1"/>
</dbReference>
<dbReference type="GO" id="GO:0005524">
    <property type="term" value="F:ATP binding"/>
    <property type="evidence" value="ECO:0007669"/>
    <property type="project" value="UniProtKB-KW"/>
</dbReference>
<dbReference type="SUPFAM" id="SSF52047">
    <property type="entry name" value="RNI-like"/>
    <property type="match status" value="1"/>
</dbReference>
<dbReference type="PANTHER" id="PTHR45690">
    <property type="entry name" value="NACHT, LRR AND PYD DOMAINS-CONTAINING PROTEIN 12"/>
    <property type="match status" value="1"/>
</dbReference>
<dbReference type="Pfam" id="PF05729">
    <property type="entry name" value="NACHT"/>
    <property type="match status" value="1"/>
</dbReference>
<evidence type="ECO:0000256" key="10">
    <source>
        <dbReference type="ARBA" id="ARBA00022588"/>
    </source>
</evidence>
<evidence type="ECO:0000256" key="16">
    <source>
        <dbReference type="ARBA" id="ARBA00022843"/>
    </source>
</evidence>
<dbReference type="EMBL" id="VZZV01000765">
    <property type="protein sequence ID" value="NXW22811.1"/>
    <property type="molecule type" value="Genomic_DNA"/>
</dbReference>
<keyword evidence="11" id="KW-0677">Repeat</keyword>
<evidence type="ECO:0000313" key="29">
    <source>
        <dbReference type="EMBL" id="NXW22811.1"/>
    </source>
</evidence>
<keyword evidence="7" id="KW-0963">Cytoplasm</keyword>
<proteinExistence type="predicted"/>
<evidence type="ECO:0000259" key="27">
    <source>
        <dbReference type="PROSITE" id="PS50824"/>
    </source>
</evidence>
<feature type="domain" description="NACHT" evidence="28">
    <location>
        <begin position="179"/>
        <end position="383"/>
    </location>
</feature>
<reference evidence="29 30" key="1">
    <citation type="submission" date="2019-09" db="EMBL/GenBank/DDBJ databases">
        <title>Bird 10,000 Genomes (B10K) Project - Family phase.</title>
        <authorList>
            <person name="Zhang G."/>
        </authorList>
    </citation>
    <scope>NUCLEOTIDE SEQUENCE [LARGE SCALE GENOMIC DNA]</scope>
    <source>
        <strain evidence="29">B10K-DU-010-60</strain>
        <tissue evidence="29">Muscle</tissue>
    </source>
</reference>
<keyword evidence="26" id="KW-0449">Lipoprotein</keyword>
<evidence type="ECO:0000256" key="6">
    <source>
        <dbReference type="ARBA" id="ARBA00004613"/>
    </source>
</evidence>
<keyword evidence="20" id="KW-0472">Membrane</keyword>
<keyword evidence="30" id="KW-1185">Reference proteome</keyword>
<evidence type="ECO:0000256" key="26">
    <source>
        <dbReference type="ARBA" id="ARBA00023288"/>
    </source>
</evidence>
<comment type="caution">
    <text evidence="29">The sequence shown here is derived from an EMBL/GenBank/DDBJ whole genome shotgun (WGS) entry which is preliminary data.</text>
</comment>
<dbReference type="GO" id="GO:0006954">
    <property type="term" value="P:inflammatory response"/>
    <property type="evidence" value="ECO:0007669"/>
    <property type="project" value="UniProtKB-KW"/>
</dbReference>
<dbReference type="GO" id="GO:0016787">
    <property type="term" value="F:hydrolase activity"/>
    <property type="evidence" value="ECO:0007669"/>
    <property type="project" value="UniProtKB-KW"/>
</dbReference>
<evidence type="ECO:0000313" key="30">
    <source>
        <dbReference type="Proteomes" id="UP000562238"/>
    </source>
</evidence>
<evidence type="ECO:0000256" key="13">
    <source>
        <dbReference type="ARBA" id="ARBA00022801"/>
    </source>
</evidence>
<dbReference type="InterPro" id="IPR007111">
    <property type="entry name" value="NACHT_NTPase"/>
</dbReference>
<keyword evidence="16" id="KW-0832">Ubl conjugation</keyword>
<keyword evidence="10" id="KW-0399">Innate immunity</keyword>
<dbReference type="AlphaFoldDB" id="A0A7L4AD75"/>
<evidence type="ECO:0000256" key="7">
    <source>
        <dbReference type="ARBA" id="ARBA00022490"/>
    </source>
</evidence>
<organism evidence="29 30">
    <name type="scientific">Circaetus pectoralis</name>
    <name type="common">black-chested snake-eagle</name>
    <dbReference type="NCBI Taxonomy" id="321084"/>
    <lineage>
        <taxon>Eukaryota</taxon>
        <taxon>Metazoa</taxon>
        <taxon>Chordata</taxon>
        <taxon>Craniata</taxon>
        <taxon>Vertebrata</taxon>
        <taxon>Euteleostomi</taxon>
        <taxon>Archelosauria</taxon>
        <taxon>Archosauria</taxon>
        <taxon>Dinosauria</taxon>
        <taxon>Saurischia</taxon>
        <taxon>Theropoda</taxon>
        <taxon>Coelurosauria</taxon>
        <taxon>Aves</taxon>
        <taxon>Neognathae</taxon>
        <taxon>Neoaves</taxon>
        <taxon>Telluraves</taxon>
        <taxon>Accipitrimorphae</taxon>
        <taxon>Accipitriformes</taxon>
        <taxon>Accipitridae</taxon>
        <taxon>Accipitrinae</taxon>
        <taxon>Circaetus</taxon>
    </lineage>
</organism>
<evidence type="ECO:0000256" key="22">
    <source>
        <dbReference type="ARBA" id="ARBA00023163"/>
    </source>
</evidence>
<dbReference type="InterPro" id="IPR032675">
    <property type="entry name" value="LRR_dom_sf"/>
</dbReference>
<dbReference type="Gene3D" id="3.80.10.10">
    <property type="entry name" value="Ribonuclease Inhibitor"/>
    <property type="match status" value="1"/>
</dbReference>
<feature type="non-terminal residue" evidence="29">
    <location>
        <position position="1"/>
    </location>
</feature>
<evidence type="ECO:0000256" key="21">
    <source>
        <dbReference type="ARBA" id="ARBA00023139"/>
    </source>
</evidence>
<evidence type="ECO:0000256" key="23">
    <source>
        <dbReference type="ARBA" id="ARBA00023198"/>
    </source>
</evidence>
<evidence type="ECO:0000256" key="20">
    <source>
        <dbReference type="ARBA" id="ARBA00023136"/>
    </source>
</evidence>
<dbReference type="InterPro" id="IPR029495">
    <property type="entry name" value="NACHT-assoc"/>
</dbReference>
<dbReference type="InterPro" id="IPR050637">
    <property type="entry name" value="NLRP_innate_immun_reg"/>
</dbReference>
<dbReference type="GO" id="GO:0005783">
    <property type="term" value="C:endoplasmic reticulum"/>
    <property type="evidence" value="ECO:0007669"/>
    <property type="project" value="UniProtKB-SubCell"/>
</dbReference>
<evidence type="ECO:0000256" key="18">
    <source>
        <dbReference type="ARBA" id="ARBA00023015"/>
    </source>
</evidence>
<dbReference type="GO" id="GO:0045087">
    <property type="term" value="P:innate immune response"/>
    <property type="evidence" value="ECO:0007669"/>
    <property type="project" value="UniProtKB-KW"/>
</dbReference>
<keyword evidence="19" id="KW-0333">Golgi apparatus</keyword>
<protein>
    <submittedName>
        <fullName evidence="29">NAL12 protein</fullName>
    </submittedName>
</protein>
<keyword evidence="14" id="KW-0256">Endoplasmic reticulum</keyword>
<dbReference type="PROSITE" id="PS50824">
    <property type="entry name" value="DAPIN"/>
    <property type="match status" value="1"/>
</dbReference>
<accession>A0A7L4AD75</accession>
<dbReference type="PROSITE" id="PS50837">
    <property type="entry name" value="NACHT"/>
    <property type="match status" value="1"/>
</dbReference>
<evidence type="ECO:0000256" key="4">
    <source>
        <dbReference type="ARBA" id="ARBA00004308"/>
    </source>
</evidence>
<dbReference type="GO" id="GO:0061702">
    <property type="term" value="C:canonical inflammasome complex"/>
    <property type="evidence" value="ECO:0007669"/>
    <property type="project" value="UniProtKB-SubCell"/>
</dbReference>
<evidence type="ECO:0000256" key="3">
    <source>
        <dbReference type="ARBA" id="ARBA00004240"/>
    </source>
</evidence>
<keyword evidence="8" id="KW-0964">Secreted</keyword>
<evidence type="ECO:0000256" key="19">
    <source>
        <dbReference type="ARBA" id="ARBA00023034"/>
    </source>
</evidence>
<sequence length="753" mass="86172">PQGTAGELLLRALEDLSELDFKKFRDVLAHGDLRGRTCIPWGRLEKADWTDTKNLMLDFYGGEDALDVAIAIFERIQLHNAAALLRESREKDYQRNYKKAIRQAYSHIKDQNARVGDVVSLNARYSKLVIVNKHRDEEQREHEIMAMGRRHAEIMKEQASSSITVSDLFKPGPDGWTPKVVVLLGAAGVGKTMTARKIMLDWASNKMFVEFDYVFYIHCREGNLLTRPASVANLITQCYPGSSPPLNEMLRQPERLLFVIDGFDEFRFSFDLPQSELCSQPWEQRPVEIILSSLFRRMLLPECSLLITTRPAALQKLGKCLECERYAEILGFSEAERKEYFHKFFDNAEQAAAAFQFVRGNETLFTMCLVPIVCWIVCTVMKQQLGCTGGLTQSLKTTTRIYILYLSALLQSLSSRLKQGMPGVLRKLCCLAADGIWKQKVLFEEKEVQGYALDQREALPLLLNEHLFQKDISCVSTYSFIHLSFQEFFAALFYLLEDEGEAQDLPAGPTRDVKELLESYGNSRNYFMLTVRFLFGLLNEEHRRELEEEMGCRIAPRITQELLAWLQNSQKTSLALLMQETAVIRELEVCHCLYELQDKRFVAAALDPFTGVYLRGLNLNRFDQLVLSFSIKHFPKLELLDLGHCSFLSRNRNRMHLFFLFREKQQEEGKQSPIHLLCQALEKSGCKLKMLRYIALLSWCRLTEVSCGALAAVLTASPSLTELHLGDNELGDGGVRRLCEGLRDPACRLQMLR</sequence>
<dbReference type="PRINTS" id="PR00364">
    <property type="entry name" value="DISEASERSIST"/>
</dbReference>
<evidence type="ECO:0000256" key="12">
    <source>
        <dbReference type="ARBA" id="ARBA00022741"/>
    </source>
</evidence>
<dbReference type="InterPro" id="IPR011029">
    <property type="entry name" value="DEATH-like_dom_sf"/>
</dbReference>
<dbReference type="Pfam" id="PF17779">
    <property type="entry name" value="WHD_NOD2"/>
    <property type="match status" value="1"/>
</dbReference>
<feature type="non-terminal residue" evidence="29">
    <location>
        <position position="753"/>
    </location>
</feature>
<keyword evidence="22" id="KW-0804">Transcription</keyword>
<keyword evidence="15" id="KW-0067">ATP-binding</keyword>
<evidence type="ECO:0000256" key="17">
    <source>
        <dbReference type="ARBA" id="ARBA00022859"/>
    </source>
</evidence>
<evidence type="ECO:0000256" key="9">
    <source>
        <dbReference type="ARBA" id="ARBA00022553"/>
    </source>
</evidence>
<dbReference type="SUPFAM" id="SSF47986">
    <property type="entry name" value="DEATH domain"/>
    <property type="match status" value="1"/>
</dbReference>
<keyword evidence="18" id="KW-0805">Transcription regulation</keyword>
<evidence type="ECO:0000256" key="11">
    <source>
        <dbReference type="ARBA" id="ARBA00022737"/>
    </source>
</evidence>
<dbReference type="SMART" id="SM01289">
    <property type="entry name" value="PYRIN"/>
    <property type="match status" value="1"/>
</dbReference>
<evidence type="ECO:0000256" key="25">
    <source>
        <dbReference type="ARBA" id="ARBA00023242"/>
    </source>
</evidence>
<dbReference type="InterPro" id="IPR041075">
    <property type="entry name" value="NOD1/2_WH"/>
</dbReference>
<dbReference type="InterPro" id="IPR027417">
    <property type="entry name" value="P-loop_NTPase"/>
</dbReference>
<dbReference type="Proteomes" id="UP000562238">
    <property type="component" value="Unassembled WGS sequence"/>
</dbReference>
<evidence type="ECO:0000256" key="24">
    <source>
        <dbReference type="ARBA" id="ARBA00023233"/>
    </source>
</evidence>
<evidence type="ECO:0000256" key="8">
    <source>
        <dbReference type="ARBA" id="ARBA00022525"/>
    </source>
</evidence>
<dbReference type="GO" id="GO:0005634">
    <property type="term" value="C:nucleus"/>
    <property type="evidence" value="ECO:0007669"/>
    <property type="project" value="UniProtKB-SubCell"/>
</dbReference>
<dbReference type="Pfam" id="PF02758">
    <property type="entry name" value="PYRIN"/>
    <property type="match status" value="1"/>
</dbReference>
<dbReference type="SMART" id="SM01288">
    <property type="entry name" value="FISNA"/>
    <property type="match status" value="1"/>
</dbReference>
<keyword evidence="9" id="KW-0597">Phosphoprotein</keyword>
<keyword evidence="13" id="KW-0378">Hydrolase</keyword>
<evidence type="ECO:0000259" key="28">
    <source>
        <dbReference type="PROSITE" id="PS50837"/>
    </source>
</evidence>
<gene>
    <name evidence="29" type="primary">Nlrp12</name>
    <name evidence="29" type="ORF">CIRPEC_R05346</name>
</gene>